<dbReference type="Pfam" id="PF14226">
    <property type="entry name" value="DIOX_N"/>
    <property type="match status" value="1"/>
</dbReference>
<evidence type="ECO:0000256" key="4">
    <source>
        <dbReference type="RuleBase" id="RU003682"/>
    </source>
</evidence>
<name>A0AAE1WDX0_9LAMI</name>
<proteinExistence type="inferred from homology"/>
<accession>A0AAE1WDX0</accession>
<dbReference type="EMBL" id="JACGWL010000011">
    <property type="protein sequence ID" value="KAK4391575.1"/>
    <property type="molecule type" value="Genomic_DNA"/>
</dbReference>
<evidence type="ECO:0000256" key="1">
    <source>
        <dbReference type="ARBA" id="ARBA00008056"/>
    </source>
</evidence>
<gene>
    <name evidence="6" type="ORF">Sango_1935300</name>
</gene>
<dbReference type="GO" id="GO:0009805">
    <property type="term" value="P:coumarin biosynthetic process"/>
    <property type="evidence" value="ECO:0007669"/>
    <property type="project" value="UniProtKB-ARBA"/>
</dbReference>
<comment type="similarity">
    <text evidence="1 4">Belongs to the iron/ascorbate-dependent oxidoreductase family.</text>
</comment>
<evidence type="ECO:0000313" key="6">
    <source>
        <dbReference type="EMBL" id="KAK4391575.1"/>
    </source>
</evidence>
<dbReference type="InterPro" id="IPR050295">
    <property type="entry name" value="Plant_2OG-oxidoreductases"/>
</dbReference>
<dbReference type="Gene3D" id="2.60.120.330">
    <property type="entry name" value="B-lactam Antibiotic, Isopenicillin N Synthase, Chain"/>
    <property type="match status" value="1"/>
</dbReference>
<dbReference type="InterPro" id="IPR027443">
    <property type="entry name" value="IPNS-like_sf"/>
</dbReference>
<evidence type="ECO:0000259" key="5">
    <source>
        <dbReference type="PROSITE" id="PS51471"/>
    </source>
</evidence>
<dbReference type="InterPro" id="IPR026992">
    <property type="entry name" value="DIOX_N"/>
</dbReference>
<keyword evidence="4" id="KW-0560">Oxidoreductase</keyword>
<evidence type="ECO:0000256" key="2">
    <source>
        <dbReference type="ARBA" id="ARBA00022723"/>
    </source>
</evidence>
<dbReference type="Pfam" id="PF03171">
    <property type="entry name" value="2OG-FeII_Oxy"/>
    <property type="match status" value="1"/>
</dbReference>
<dbReference type="GO" id="GO:0002238">
    <property type="term" value="P:response to molecule of fungal origin"/>
    <property type="evidence" value="ECO:0007669"/>
    <property type="project" value="UniProtKB-ARBA"/>
</dbReference>
<reference evidence="6" key="1">
    <citation type="submission" date="2020-06" db="EMBL/GenBank/DDBJ databases">
        <authorList>
            <person name="Li T."/>
            <person name="Hu X."/>
            <person name="Zhang T."/>
            <person name="Song X."/>
            <person name="Zhang H."/>
            <person name="Dai N."/>
            <person name="Sheng W."/>
            <person name="Hou X."/>
            <person name="Wei L."/>
        </authorList>
    </citation>
    <scope>NUCLEOTIDE SEQUENCE</scope>
    <source>
        <strain evidence="6">K16</strain>
        <tissue evidence="6">Leaf</tissue>
    </source>
</reference>
<dbReference type="GO" id="GO:0046872">
    <property type="term" value="F:metal ion binding"/>
    <property type="evidence" value="ECO:0007669"/>
    <property type="project" value="UniProtKB-KW"/>
</dbReference>
<feature type="domain" description="Fe2OG dioxygenase" evidence="5">
    <location>
        <begin position="204"/>
        <end position="304"/>
    </location>
</feature>
<reference evidence="6" key="2">
    <citation type="journal article" date="2024" name="Plant">
        <title>Genomic evolution and insights into agronomic trait innovations of Sesamum species.</title>
        <authorList>
            <person name="Miao H."/>
            <person name="Wang L."/>
            <person name="Qu L."/>
            <person name="Liu H."/>
            <person name="Sun Y."/>
            <person name="Le M."/>
            <person name="Wang Q."/>
            <person name="Wei S."/>
            <person name="Zheng Y."/>
            <person name="Lin W."/>
            <person name="Duan Y."/>
            <person name="Cao H."/>
            <person name="Xiong S."/>
            <person name="Wang X."/>
            <person name="Wei L."/>
            <person name="Li C."/>
            <person name="Ma Q."/>
            <person name="Ju M."/>
            <person name="Zhao R."/>
            <person name="Li G."/>
            <person name="Mu C."/>
            <person name="Tian Q."/>
            <person name="Mei H."/>
            <person name="Zhang T."/>
            <person name="Gao T."/>
            <person name="Zhang H."/>
        </authorList>
    </citation>
    <scope>NUCLEOTIDE SEQUENCE</scope>
    <source>
        <strain evidence="6">K16</strain>
    </source>
</reference>
<dbReference type="InterPro" id="IPR044861">
    <property type="entry name" value="IPNS-like_FE2OG_OXY"/>
</dbReference>
<dbReference type="FunFam" id="2.60.120.330:FF:000018">
    <property type="entry name" value="2-oxoglutarate (2OG) and Fe(II)-dependent oxygenase superfamily protein"/>
    <property type="match status" value="1"/>
</dbReference>
<dbReference type="SUPFAM" id="SSF51197">
    <property type="entry name" value="Clavaminate synthase-like"/>
    <property type="match status" value="1"/>
</dbReference>
<dbReference type="Proteomes" id="UP001289374">
    <property type="component" value="Unassembled WGS sequence"/>
</dbReference>
<evidence type="ECO:0000256" key="3">
    <source>
        <dbReference type="ARBA" id="ARBA00023004"/>
    </source>
</evidence>
<comment type="caution">
    <text evidence="6">The sequence shown here is derived from an EMBL/GenBank/DDBJ whole genome shotgun (WGS) entry which is preliminary data.</text>
</comment>
<sequence length="351" mass="40241">MTEFSSTTKPVQELVEDGDELPQSYIWRSDNTGDYGAIDSSVPLATEIPVVDVSLLVSSSSAMDPELLKLRSALTSWRCFQVVNHGIESSFLDQVRKLSREFFHLSKGEKQKYARPSDSIEGYGKDSILHENQLLDWVDRLYLTVHPQDQQELKYWPENPISFRDMLNEYTAKLRQIKEQLLKSMAMSLSLPEDSFLKQFGERPTMAARFNYYPPCARPDTVIGIKPHTDGLGITILLQDEQVEGLQLHKDNQWFRVPIMPHALVVNIGDQLEIMSNGIFKSLLHRVLTNSTRERNALVMFCAPDPAQEIGPVEELVDEKRPRAFKNIKNYSESYFYYYQQGKSLLDAARV</sequence>
<keyword evidence="2 4" id="KW-0479">Metal-binding</keyword>
<dbReference type="InterPro" id="IPR005123">
    <property type="entry name" value="Oxoglu/Fe-dep_dioxygenase_dom"/>
</dbReference>
<keyword evidence="3 4" id="KW-0408">Iron</keyword>
<dbReference type="AlphaFoldDB" id="A0AAE1WDX0"/>
<dbReference type="PANTHER" id="PTHR47991">
    <property type="entry name" value="OXOGLUTARATE/IRON-DEPENDENT DIOXYGENASE"/>
    <property type="match status" value="1"/>
</dbReference>
<dbReference type="PROSITE" id="PS51471">
    <property type="entry name" value="FE2OG_OXY"/>
    <property type="match status" value="1"/>
</dbReference>
<keyword evidence="7" id="KW-1185">Reference proteome</keyword>
<organism evidence="6 7">
    <name type="scientific">Sesamum angolense</name>
    <dbReference type="NCBI Taxonomy" id="2727404"/>
    <lineage>
        <taxon>Eukaryota</taxon>
        <taxon>Viridiplantae</taxon>
        <taxon>Streptophyta</taxon>
        <taxon>Embryophyta</taxon>
        <taxon>Tracheophyta</taxon>
        <taxon>Spermatophyta</taxon>
        <taxon>Magnoliopsida</taxon>
        <taxon>eudicotyledons</taxon>
        <taxon>Gunneridae</taxon>
        <taxon>Pentapetalae</taxon>
        <taxon>asterids</taxon>
        <taxon>lamiids</taxon>
        <taxon>Lamiales</taxon>
        <taxon>Pedaliaceae</taxon>
        <taxon>Sesamum</taxon>
    </lineage>
</organism>
<evidence type="ECO:0000313" key="7">
    <source>
        <dbReference type="Proteomes" id="UP001289374"/>
    </source>
</evidence>
<dbReference type="GO" id="GO:0016706">
    <property type="term" value="F:2-oxoglutarate-dependent dioxygenase activity"/>
    <property type="evidence" value="ECO:0007669"/>
    <property type="project" value="UniProtKB-ARBA"/>
</dbReference>
<protein>
    <submittedName>
        <fullName evidence="6">Protein SRG1</fullName>
    </submittedName>
</protein>